<dbReference type="AlphaFoldDB" id="A0A0F5YBT5"/>
<name>A0A0F5YBT5_9CYAN</name>
<keyword evidence="10" id="KW-0472">Membrane</keyword>
<feature type="domain" description="Protein kinase" evidence="11">
    <location>
        <begin position="47"/>
        <end position="317"/>
    </location>
</feature>
<evidence type="ECO:0000313" key="12">
    <source>
        <dbReference type="EMBL" id="KKD36376.1"/>
    </source>
</evidence>
<keyword evidence="3" id="KW-0808">Transferase</keyword>
<comment type="catalytic activity">
    <reaction evidence="7">
        <text>L-threonyl-[protein] + ATP = O-phospho-L-threonyl-[protein] + ADP + H(+)</text>
        <dbReference type="Rhea" id="RHEA:46608"/>
        <dbReference type="Rhea" id="RHEA-COMP:11060"/>
        <dbReference type="Rhea" id="RHEA-COMP:11605"/>
        <dbReference type="ChEBI" id="CHEBI:15378"/>
        <dbReference type="ChEBI" id="CHEBI:30013"/>
        <dbReference type="ChEBI" id="CHEBI:30616"/>
        <dbReference type="ChEBI" id="CHEBI:61977"/>
        <dbReference type="ChEBI" id="CHEBI:456216"/>
        <dbReference type="EC" id="2.7.11.1"/>
    </reaction>
</comment>
<evidence type="ECO:0000256" key="5">
    <source>
        <dbReference type="ARBA" id="ARBA00022777"/>
    </source>
</evidence>
<dbReference type="PANTHER" id="PTHR24363">
    <property type="entry name" value="SERINE/THREONINE PROTEIN KINASE"/>
    <property type="match status" value="1"/>
</dbReference>
<proteinExistence type="predicted"/>
<evidence type="ECO:0000313" key="13">
    <source>
        <dbReference type="Proteomes" id="UP000033607"/>
    </source>
</evidence>
<dbReference type="InterPro" id="IPR017441">
    <property type="entry name" value="Protein_kinase_ATP_BS"/>
</dbReference>
<evidence type="ECO:0000256" key="9">
    <source>
        <dbReference type="PROSITE-ProRule" id="PRU10141"/>
    </source>
</evidence>
<keyword evidence="4 9" id="KW-0547">Nucleotide-binding</keyword>
<keyword evidence="10" id="KW-1133">Transmembrane helix</keyword>
<dbReference type="Proteomes" id="UP000033607">
    <property type="component" value="Unassembled WGS sequence"/>
</dbReference>
<evidence type="ECO:0000256" key="8">
    <source>
        <dbReference type="ARBA" id="ARBA00048679"/>
    </source>
</evidence>
<evidence type="ECO:0000256" key="2">
    <source>
        <dbReference type="ARBA" id="ARBA00022527"/>
    </source>
</evidence>
<dbReference type="RefSeq" id="WP_046280372.1">
    <property type="nucleotide sequence ID" value="NZ_LATL02000241.1"/>
</dbReference>
<evidence type="ECO:0000256" key="10">
    <source>
        <dbReference type="SAM" id="Phobius"/>
    </source>
</evidence>
<feature type="transmembrane region" description="Helical" evidence="10">
    <location>
        <begin position="375"/>
        <end position="394"/>
    </location>
</feature>
<dbReference type="InterPro" id="IPR000719">
    <property type="entry name" value="Prot_kinase_dom"/>
</dbReference>
<dbReference type="GO" id="GO:0004674">
    <property type="term" value="F:protein serine/threonine kinase activity"/>
    <property type="evidence" value="ECO:0007669"/>
    <property type="project" value="UniProtKB-KW"/>
</dbReference>
<dbReference type="PROSITE" id="PS50011">
    <property type="entry name" value="PROTEIN_KINASE_DOM"/>
    <property type="match status" value="1"/>
</dbReference>
<evidence type="ECO:0000256" key="4">
    <source>
        <dbReference type="ARBA" id="ARBA00022741"/>
    </source>
</evidence>
<protein>
    <recommendedName>
        <fullName evidence="1">non-specific serine/threonine protein kinase</fullName>
        <ecNumber evidence="1">2.7.11.1</ecNumber>
    </recommendedName>
</protein>
<keyword evidence="10" id="KW-0812">Transmembrane</keyword>
<dbReference type="PANTHER" id="PTHR24363:SF0">
    <property type="entry name" value="SERINE_THREONINE KINASE LIKE DOMAIN CONTAINING 1"/>
    <property type="match status" value="1"/>
</dbReference>
<sequence>MKIHCTRPGCPRPENIFADLDEKTTLKTVQQKYCTTCGMPLILDGRYLPQSLLGQGGFGAAFLAYDRRSPALRSCVVKQFQPPSDFTPPQLELAQQLFEREAIVLDRLGNQHPQIPNLLAYFPLEAPIWQSLKSQQFFYIVQDYIKGQDLEAELVNKGSFSEENVREILQEILNVLQFIHEQDVIHRDIKPSNIIRDFNRRLYLIDFGAVKQVTQQANNLGKSTGIYSMGYAPPEQMRGHNVFPSTDLYALAVTCIVLLTGKDPQELYDSHNDRWNWRNQVQVSDSLADILDRMLQSTPSDRYASAEQVLKALNPSLTTTSVSSIPQTLPIQPSTQLQSTASPPKFSTIKLLTGAAFTGFEIALLRIAVNGLLGGSLHLLVLILGGTLSGLIFAQYRRWIETKEQIILAVLSLALVLFIPTLGKGIPLSAIIIIPTLTALACVAITALFRLIYLILYRFL</sequence>
<reference evidence="12 13" key="1">
    <citation type="submission" date="2015-06" db="EMBL/GenBank/DDBJ databases">
        <title>Draft genome assembly of filamentous brackish cyanobacterium Limnoraphis robusta strain CS-951.</title>
        <authorList>
            <person name="Willis A."/>
            <person name="Parks M."/>
            <person name="Burford M.A."/>
        </authorList>
    </citation>
    <scope>NUCLEOTIDE SEQUENCE [LARGE SCALE GENOMIC DNA]</scope>
    <source>
        <strain evidence="12 13">CS-951</strain>
    </source>
</reference>
<accession>A0A0F5YBT5</accession>
<dbReference type="InterPro" id="IPR011009">
    <property type="entry name" value="Kinase-like_dom_sf"/>
</dbReference>
<dbReference type="NCBIfam" id="NF045510">
    <property type="entry name" value="4Cys_prefix_kin"/>
    <property type="match status" value="1"/>
</dbReference>
<evidence type="ECO:0000259" key="11">
    <source>
        <dbReference type="PROSITE" id="PS50011"/>
    </source>
</evidence>
<feature type="transmembrane region" description="Helical" evidence="10">
    <location>
        <begin position="429"/>
        <end position="456"/>
    </location>
</feature>
<evidence type="ECO:0000256" key="3">
    <source>
        <dbReference type="ARBA" id="ARBA00022679"/>
    </source>
</evidence>
<dbReference type="Gene3D" id="1.10.510.10">
    <property type="entry name" value="Transferase(Phosphotransferase) domain 1"/>
    <property type="match status" value="1"/>
</dbReference>
<keyword evidence="2 12" id="KW-0723">Serine/threonine-protein kinase</keyword>
<comment type="catalytic activity">
    <reaction evidence="8">
        <text>L-seryl-[protein] + ATP = O-phospho-L-seryl-[protein] + ADP + H(+)</text>
        <dbReference type="Rhea" id="RHEA:17989"/>
        <dbReference type="Rhea" id="RHEA-COMP:9863"/>
        <dbReference type="Rhea" id="RHEA-COMP:11604"/>
        <dbReference type="ChEBI" id="CHEBI:15378"/>
        <dbReference type="ChEBI" id="CHEBI:29999"/>
        <dbReference type="ChEBI" id="CHEBI:30616"/>
        <dbReference type="ChEBI" id="CHEBI:83421"/>
        <dbReference type="ChEBI" id="CHEBI:456216"/>
        <dbReference type="EC" id="2.7.11.1"/>
    </reaction>
</comment>
<organism evidence="12 13">
    <name type="scientific">Limnoraphis robusta CS-951</name>
    <dbReference type="NCBI Taxonomy" id="1637645"/>
    <lineage>
        <taxon>Bacteria</taxon>
        <taxon>Bacillati</taxon>
        <taxon>Cyanobacteriota</taxon>
        <taxon>Cyanophyceae</taxon>
        <taxon>Oscillatoriophycideae</taxon>
        <taxon>Oscillatoriales</taxon>
        <taxon>Sirenicapillariaceae</taxon>
        <taxon>Limnoraphis</taxon>
    </lineage>
</organism>
<feature type="binding site" evidence="9">
    <location>
        <position position="78"/>
    </location>
    <ligand>
        <name>ATP</name>
        <dbReference type="ChEBI" id="CHEBI:30616"/>
    </ligand>
</feature>
<dbReference type="Pfam" id="PF00069">
    <property type="entry name" value="Pkinase"/>
    <property type="match status" value="1"/>
</dbReference>
<evidence type="ECO:0000256" key="1">
    <source>
        <dbReference type="ARBA" id="ARBA00012513"/>
    </source>
</evidence>
<dbReference type="PATRIC" id="fig|1637645.4.peg.4788"/>
<dbReference type="EMBL" id="LATL02000241">
    <property type="protein sequence ID" value="KKD36376.1"/>
    <property type="molecule type" value="Genomic_DNA"/>
</dbReference>
<dbReference type="Gene3D" id="3.30.200.20">
    <property type="entry name" value="Phosphorylase Kinase, domain 1"/>
    <property type="match status" value="1"/>
</dbReference>
<dbReference type="CDD" id="cd14014">
    <property type="entry name" value="STKc_PknB_like"/>
    <property type="match status" value="1"/>
</dbReference>
<dbReference type="GO" id="GO:0005524">
    <property type="term" value="F:ATP binding"/>
    <property type="evidence" value="ECO:0007669"/>
    <property type="project" value="UniProtKB-UniRule"/>
</dbReference>
<dbReference type="SUPFAM" id="SSF56112">
    <property type="entry name" value="Protein kinase-like (PK-like)"/>
    <property type="match status" value="1"/>
</dbReference>
<evidence type="ECO:0000256" key="7">
    <source>
        <dbReference type="ARBA" id="ARBA00047899"/>
    </source>
</evidence>
<feature type="transmembrane region" description="Helical" evidence="10">
    <location>
        <begin position="406"/>
        <end position="423"/>
    </location>
</feature>
<gene>
    <name evidence="12" type="ORF">WN50_20130</name>
</gene>
<keyword evidence="6 9" id="KW-0067">ATP-binding</keyword>
<dbReference type="SMART" id="SM00220">
    <property type="entry name" value="S_TKc"/>
    <property type="match status" value="1"/>
</dbReference>
<dbReference type="PROSITE" id="PS00107">
    <property type="entry name" value="PROTEIN_KINASE_ATP"/>
    <property type="match status" value="1"/>
</dbReference>
<comment type="caution">
    <text evidence="12">The sequence shown here is derived from an EMBL/GenBank/DDBJ whole genome shotgun (WGS) entry which is preliminary data.</text>
</comment>
<keyword evidence="5 12" id="KW-0418">Kinase</keyword>
<dbReference type="EC" id="2.7.11.1" evidence="1"/>
<evidence type="ECO:0000256" key="6">
    <source>
        <dbReference type="ARBA" id="ARBA00022840"/>
    </source>
</evidence>
<dbReference type="OrthoDB" id="428645at2"/>